<dbReference type="Gene3D" id="3.40.50.1820">
    <property type="entry name" value="alpha/beta hydrolase"/>
    <property type="match status" value="1"/>
</dbReference>
<feature type="domain" description="Serine aminopeptidase S33" evidence="1">
    <location>
        <begin position="18"/>
        <end position="271"/>
    </location>
</feature>
<proteinExistence type="predicted"/>
<dbReference type="Proteomes" id="UP000832011">
    <property type="component" value="Chromosome"/>
</dbReference>
<evidence type="ECO:0000313" key="2">
    <source>
        <dbReference type="EMBL" id="UOO90901.1"/>
    </source>
</evidence>
<dbReference type="RefSeq" id="WP_058305319.1">
    <property type="nucleotide sequence ID" value="NZ_CABKVG010000006.1"/>
</dbReference>
<evidence type="ECO:0000259" key="1">
    <source>
        <dbReference type="Pfam" id="PF12146"/>
    </source>
</evidence>
<dbReference type="PANTHER" id="PTHR11614">
    <property type="entry name" value="PHOSPHOLIPASE-RELATED"/>
    <property type="match status" value="1"/>
</dbReference>
<protein>
    <submittedName>
        <fullName evidence="2">Lysophospholipase</fullName>
    </submittedName>
</protein>
<evidence type="ECO:0000313" key="3">
    <source>
        <dbReference type="Proteomes" id="UP000832011"/>
    </source>
</evidence>
<dbReference type="Pfam" id="PF12146">
    <property type="entry name" value="Hydrolase_4"/>
    <property type="match status" value="1"/>
</dbReference>
<sequence>MNKHIHTAYPATVAPTFNLVIVHGMQEHAGRYHEFATFLSEHGGNVITFDLPGHGAFGHNAEQLGNFGEEGLPHVFAQIAAYFDYWDNGLPNVLFGHSMGSAIALRYAQLHHNVHHLILSGVPYRSARFFNLAYHTAVIEKRVKGANKESMLCRQTAKFNDFFAPNRTPYDWLSLNTDNVDRYIADPHCGYPISISYFEEMLNLMRMAFEPQELLKMGTTLPILLLWGEQDPCTNFGKSSYRLTNFLRQHWQAEVNTIQYPKLRHEILHEHQRGEVFQDVLASIAAVIHAPTEQP</sequence>
<dbReference type="SUPFAM" id="SSF53474">
    <property type="entry name" value="alpha/beta-Hydrolases"/>
    <property type="match status" value="1"/>
</dbReference>
<dbReference type="EMBL" id="CP091511">
    <property type="protein sequence ID" value="UOO90901.1"/>
    <property type="molecule type" value="Genomic_DNA"/>
</dbReference>
<dbReference type="InterPro" id="IPR029058">
    <property type="entry name" value="AB_hydrolase_fold"/>
</dbReference>
<accession>A0ABY4E562</accession>
<reference evidence="2 3" key="1">
    <citation type="journal article" date="2022" name="Res Sq">
        <title>Evolution of multicellular longitudinally dividing oral cavity symbionts (Neisseriaceae).</title>
        <authorList>
            <person name="Nyongesa S."/>
            <person name="Weber P."/>
            <person name="Bernet E."/>
            <person name="Pullido F."/>
            <person name="Nieckarz M."/>
            <person name="Delaby M."/>
            <person name="Nieves C."/>
            <person name="Viehboeck T."/>
            <person name="Krause N."/>
            <person name="Rivera-Millot A."/>
            <person name="Nakamura A."/>
            <person name="Vischer N."/>
            <person name="VanNieuwenhze M."/>
            <person name="Brun Y."/>
            <person name="Cava F."/>
            <person name="Bulgheresi S."/>
            <person name="Veyrier F."/>
        </authorList>
    </citation>
    <scope>NUCLEOTIDE SEQUENCE [LARGE SCALE GENOMIC DNA]</scope>
    <source>
        <strain evidence="2 3">SN4</strain>
    </source>
</reference>
<organism evidence="2 3">
    <name type="scientific">Vitreoscilla massiliensis</name>
    <dbReference type="NCBI Taxonomy" id="1689272"/>
    <lineage>
        <taxon>Bacteria</taxon>
        <taxon>Pseudomonadati</taxon>
        <taxon>Pseudomonadota</taxon>
        <taxon>Betaproteobacteria</taxon>
        <taxon>Neisseriales</taxon>
        <taxon>Neisseriaceae</taxon>
        <taxon>Vitreoscilla</taxon>
    </lineage>
</organism>
<gene>
    <name evidence="2" type="ORF">LVJ82_08045</name>
</gene>
<name>A0ABY4E562_9NEIS</name>
<dbReference type="InterPro" id="IPR051044">
    <property type="entry name" value="MAG_DAG_Lipase"/>
</dbReference>
<dbReference type="InterPro" id="IPR022742">
    <property type="entry name" value="Hydrolase_4"/>
</dbReference>
<keyword evidence="3" id="KW-1185">Reference proteome</keyword>